<keyword evidence="3 8" id="KW-0699">rRNA-binding</keyword>
<evidence type="ECO:0000256" key="5">
    <source>
        <dbReference type="ARBA" id="ARBA00022980"/>
    </source>
</evidence>
<dbReference type="InterPro" id="IPR002222">
    <property type="entry name" value="Ribosomal_uS19"/>
</dbReference>
<dbReference type="EMBL" id="CP063144">
    <property type="protein sequence ID" value="QOR94730.1"/>
    <property type="molecule type" value="Genomic_DNA"/>
</dbReference>
<dbReference type="AlphaFoldDB" id="A0A7M1UR44"/>
<protein>
    <recommendedName>
        <fullName evidence="7 8">Small ribosomal subunit protein uS19</fullName>
    </recommendedName>
</protein>
<evidence type="ECO:0000256" key="4">
    <source>
        <dbReference type="ARBA" id="ARBA00022884"/>
    </source>
</evidence>
<evidence type="ECO:0000256" key="2">
    <source>
        <dbReference type="ARBA" id="ARBA00007345"/>
    </source>
</evidence>
<dbReference type="Pfam" id="PF00203">
    <property type="entry name" value="Ribosomal_S19"/>
    <property type="match status" value="1"/>
</dbReference>
<evidence type="ECO:0000256" key="3">
    <source>
        <dbReference type="ARBA" id="ARBA00022730"/>
    </source>
</evidence>
<dbReference type="PANTHER" id="PTHR11880:SF2">
    <property type="entry name" value="SMALL RIBOSOMAL SUBUNIT PROTEIN US19"/>
    <property type="match status" value="1"/>
</dbReference>
<keyword evidence="6 8" id="KW-0687">Ribonucleoprotein</keyword>
<comment type="function">
    <text evidence="1 8">Protein S19 forms a complex with S13 that binds strongly to the 16S ribosomal RNA.</text>
</comment>
<organism evidence="10 11">
    <name type="scientific">Thermosphaera chiliense</name>
    <dbReference type="NCBI Taxonomy" id="3402707"/>
    <lineage>
        <taxon>Archaea</taxon>
        <taxon>Thermoproteota</taxon>
        <taxon>Thermoprotei</taxon>
        <taxon>Desulfurococcales</taxon>
        <taxon>Desulfurococcaceae</taxon>
        <taxon>Thermosphaera</taxon>
    </lineage>
</organism>
<sequence>MALSLQDLPVEWRKFRYRGYTLEELLNMPMDDLINLLPARQRRSLKRGLTKAQIRLLARIRKVRSNPELARKGVVKTHVRDMIILPEMIGLTIAIYNGKEFVPVKISPEMIGHYLGEFSITTKKVTHGEPGLKATRSSRFVALAK</sequence>
<dbReference type="PRINTS" id="PR00975">
    <property type="entry name" value="RIBOSOMALS19"/>
</dbReference>
<dbReference type="PROSITE" id="PS00323">
    <property type="entry name" value="RIBOSOMAL_S19"/>
    <property type="match status" value="1"/>
</dbReference>
<evidence type="ECO:0000256" key="7">
    <source>
        <dbReference type="ARBA" id="ARBA00035163"/>
    </source>
</evidence>
<dbReference type="InterPro" id="IPR020934">
    <property type="entry name" value="Ribosomal_uS19_CS"/>
</dbReference>
<dbReference type="Proteomes" id="UP000593766">
    <property type="component" value="Chromosome"/>
</dbReference>
<reference evidence="10 11" key="1">
    <citation type="submission" date="2020-10" db="EMBL/GenBank/DDBJ databases">
        <title>Complete genome sequence of Thermosphaera aggregans strain 3507.</title>
        <authorList>
            <person name="Zayulina K.S."/>
            <person name="Elcheninov A.G."/>
            <person name="Toshchakov S.V."/>
            <person name="Kublanov I.V."/>
            <person name="Kochetkova T.V."/>
        </authorList>
    </citation>
    <scope>NUCLEOTIDE SEQUENCE [LARGE SCALE GENOMIC DNA]</scope>
    <source>
        <strain evidence="10 11">3507</strain>
    </source>
</reference>
<dbReference type="GO" id="GO:0000028">
    <property type="term" value="P:ribosomal small subunit assembly"/>
    <property type="evidence" value="ECO:0007669"/>
    <property type="project" value="TreeGrafter"/>
</dbReference>
<dbReference type="GO" id="GO:0003735">
    <property type="term" value="F:structural constituent of ribosome"/>
    <property type="evidence" value="ECO:0007669"/>
    <property type="project" value="UniProtKB-UniRule"/>
</dbReference>
<dbReference type="HAMAP" id="MF_00531">
    <property type="entry name" value="Ribosomal_uS19"/>
    <property type="match status" value="1"/>
</dbReference>
<dbReference type="GO" id="GO:0019843">
    <property type="term" value="F:rRNA binding"/>
    <property type="evidence" value="ECO:0007669"/>
    <property type="project" value="UniProtKB-UniRule"/>
</dbReference>
<dbReference type="SUPFAM" id="SSF54570">
    <property type="entry name" value="Ribosomal protein S19"/>
    <property type="match status" value="1"/>
</dbReference>
<dbReference type="GO" id="GO:0006412">
    <property type="term" value="P:translation"/>
    <property type="evidence" value="ECO:0007669"/>
    <property type="project" value="UniProtKB-UniRule"/>
</dbReference>
<dbReference type="PIRSF" id="PIRSF002144">
    <property type="entry name" value="Ribosomal_S19"/>
    <property type="match status" value="1"/>
</dbReference>
<dbReference type="GeneID" id="59454154"/>
<evidence type="ECO:0000313" key="10">
    <source>
        <dbReference type="EMBL" id="QOR94730.1"/>
    </source>
</evidence>
<dbReference type="Gene3D" id="3.30.860.10">
    <property type="entry name" value="30s Ribosomal Protein S19, Chain A"/>
    <property type="match status" value="1"/>
</dbReference>
<dbReference type="RefSeq" id="WP_193436527.1">
    <property type="nucleotide sequence ID" value="NZ_CP063144.1"/>
</dbReference>
<name>A0A7M1UR44_9CREN</name>
<evidence type="ECO:0000256" key="6">
    <source>
        <dbReference type="ARBA" id="ARBA00023274"/>
    </source>
</evidence>
<comment type="similarity">
    <text evidence="2 8 9">Belongs to the universal ribosomal protein uS19 family.</text>
</comment>
<evidence type="ECO:0000256" key="9">
    <source>
        <dbReference type="RuleBase" id="RU003485"/>
    </source>
</evidence>
<keyword evidence="5 8" id="KW-0689">Ribosomal protein</keyword>
<dbReference type="NCBIfam" id="NF003121">
    <property type="entry name" value="PRK04038.1"/>
    <property type="match status" value="1"/>
</dbReference>
<evidence type="ECO:0000256" key="8">
    <source>
        <dbReference type="HAMAP-Rule" id="MF_00531"/>
    </source>
</evidence>
<dbReference type="InterPro" id="IPR005713">
    <property type="entry name" value="Ribosomal_uS19_euk/arc"/>
</dbReference>
<dbReference type="OrthoDB" id="30559at2157"/>
<accession>A0A7M1UR44</accession>
<dbReference type="PANTHER" id="PTHR11880">
    <property type="entry name" value="RIBOSOMAL PROTEIN S19P FAMILY MEMBER"/>
    <property type="match status" value="1"/>
</dbReference>
<dbReference type="GO" id="GO:0022627">
    <property type="term" value="C:cytosolic small ribosomal subunit"/>
    <property type="evidence" value="ECO:0007669"/>
    <property type="project" value="UniProtKB-UniRule"/>
</dbReference>
<gene>
    <name evidence="8" type="primary">rps19p</name>
    <name evidence="10" type="ORF">IMZ38_02010</name>
</gene>
<dbReference type="InterPro" id="IPR023575">
    <property type="entry name" value="Ribosomal_uS19_SF"/>
</dbReference>
<keyword evidence="4 8" id="KW-0694">RNA-binding</keyword>
<evidence type="ECO:0000256" key="1">
    <source>
        <dbReference type="ARBA" id="ARBA00003239"/>
    </source>
</evidence>
<dbReference type="NCBIfam" id="TIGR01025">
    <property type="entry name" value="uS19_arch"/>
    <property type="match status" value="1"/>
</dbReference>
<dbReference type="KEGG" id="tcs:IMZ38_02010"/>
<keyword evidence="11" id="KW-1185">Reference proteome</keyword>
<proteinExistence type="inferred from homology"/>
<dbReference type="FunFam" id="3.30.860.10:FF:000002">
    <property type="entry name" value="40S ribosomal protein S15"/>
    <property type="match status" value="1"/>
</dbReference>
<evidence type="ECO:0000313" key="11">
    <source>
        <dbReference type="Proteomes" id="UP000593766"/>
    </source>
</evidence>